<evidence type="ECO:0000259" key="1">
    <source>
        <dbReference type="Pfam" id="PF09361"/>
    </source>
</evidence>
<organism evidence="2 3">
    <name type="scientific">Rhodoferax sediminis</name>
    <dbReference type="NCBI Taxonomy" id="2509614"/>
    <lineage>
        <taxon>Bacteria</taxon>
        <taxon>Pseudomonadati</taxon>
        <taxon>Pseudomonadota</taxon>
        <taxon>Betaproteobacteria</taxon>
        <taxon>Burkholderiales</taxon>
        <taxon>Comamonadaceae</taxon>
        <taxon>Rhodoferax</taxon>
    </lineage>
</organism>
<dbReference type="RefSeq" id="WP_142818498.1">
    <property type="nucleotide sequence ID" value="NZ_CP035503.1"/>
</dbReference>
<dbReference type="EMBL" id="CP035503">
    <property type="protein sequence ID" value="QDL37328.1"/>
    <property type="molecule type" value="Genomic_DNA"/>
</dbReference>
<evidence type="ECO:0000313" key="2">
    <source>
        <dbReference type="EMBL" id="QDL37328.1"/>
    </source>
</evidence>
<dbReference type="AlphaFoldDB" id="A0A515DA95"/>
<gene>
    <name evidence="2" type="ORF">EUB48_08605</name>
</gene>
<dbReference type="OrthoDB" id="8913504at2"/>
<sequence>MSSKASPSASNHEAVAGNLAPMNLMADLGRQQLALATESACALFRGSEAMRKIQQQAAHQACAHHEAAAQRLRGTCEPADLLAIQSDLLRSNFQEAAEYWQALMANALKTQSEMMGCANRIFNTKAENGFKPALEAWQAAMAGSLNGAANWPAMQQ</sequence>
<proteinExistence type="predicted"/>
<keyword evidence="3" id="KW-1185">Reference proteome</keyword>
<dbReference type="Proteomes" id="UP000316798">
    <property type="component" value="Chromosome"/>
</dbReference>
<protein>
    <submittedName>
        <fullName evidence="2">Phasin family protein</fullName>
    </submittedName>
</protein>
<reference evidence="2 3" key="1">
    <citation type="submission" date="2019-01" db="EMBL/GenBank/DDBJ databases">
        <title>Genomic insights into a novel species Rhodoferax sp.</title>
        <authorList>
            <person name="Jin L."/>
        </authorList>
    </citation>
    <scope>NUCLEOTIDE SEQUENCE [LARGE SCALE GENOMIC DNA]</scope>
    <source>
        <strain evidence="2 3">CHu59-6-5</strain>
    </source>
</reference>
<evidence type="ECO:0000313" key="3">
    <source>
        <dbReference type="Proteomes" id="UP000316798"/>
    </source>
</evidence>
<name>A0A515DA95_9BURK</name>
<dbReference type="InterPro" id="IPR018968">
    <property type="entry name" value="Phasin"/>
</dbReference>
<accession>A0A515DA95</accession>
<dbReference type="KEGG" id="rhf:EUB48_08605"/>
<feature type="domain" description="Phasin" evidence="1">
    <location>
        <begin position="25"/>
        <end position="118"/>
    </location>
</feature>
<dbReference type="Pfam" id="PF09361">
    <property type="entry name" value="Phasin_2"/>
    <property type="match status" value="1"/>
</dbReference>